<dbReference type="PATRIC" id="fig|86662.28.peg.1098"/>
<evidence type="ECO:0000313" key="1">
    <source>
        <dbReference type="EMBL" id="OFD99108.1"/>
    </source>
</evidence>
<dbReference type="EMBL" id="LXLX01000019">
    <property type="protein sequence ID" value="OFD99108.1"/>
    <property type="molecule type" value="Genomic_DNA"/>
</dbReference>
<organism evidence="1 2">
    <name type="scientific">Bacillus mycoides</name>
    <dbReference type="NCBI Taxonomy" id="1405"/>
    <lineage>
        <taxon>Bacteria</taxon>
        <taxon>Bacillati</taxon>
        <taxon>Bacillota</taxon>
        <taxon>Bacilli</taxon>
        <taxon>Bacillales</taxon>
        <taxon>Bacillaceae</taxon>
        <taxon>Bacillus</taxon>
        <taxon>Bacillus cereus group</taxon>
    </lineage>
</organism>
<protein>
    <submittedName>
        <fullName evidence="1">Uncharacterized protein</fullName>
    </submittedName>
</protein>
<reference evidence="1 2" key="1">
    <citation type="submission" date="2016-05" db="EMBL/GenBank/DDBJ databases">
        <title>Bacillus thuringiensis and Bacillus weihenstephanensis as novel biocontrol agents of wilt causing Verticillium species.</title>
        <authorList>
            <person name="Hollensteiner J."/>
            <person name="Wemheuer F."/>
            <person name="Harting R."/>
            <person name="Kolarzyk A."/>
            <person name="Diaz-Valerio S."/>
            <person name="Poehlein A."/>
            <person name="Brzuszkiewicz E."/>
            <person name="Nesemann K."/>
            <person name="Braus-Stromeyer S."/>
            <person name="Braus G."/>
            <person name="Daniel R."/>
            <person name="Liesegang H."/>
        </authorList>
    </citation>
    <scope>NUCLEOTIDE SEQUENCE [LARGE SCALE GENOMIC DNA]</scope>
    <source>
        <strain evidence="1 2">GOE11</strain>
    </source>
</reference>
<sequence>MKKYKKIAIAITLVGILTTGVIVLGEPGSSVANSGTNTKISKEILTHFKSQNPSITESEIDSIMKQRKQLDELHKQMDKLELDYGILVDDPNKEPTKSVDDLTAEQRKNHRQLLTKIWDGEIQFLDAQYKAGLIEEDIYKEDKRNFEDLKKKQSE</sequence>
<evidence type="ECO:0000313" key="2">
    <source>
        <dbReference type="Proteomes" id="UP000175835"/>
    </source>
</evidence>
<dbReference type="RefSeq" id="WP_016103635.1">
    <property type="nucleotide sequence ID" value="NZ_FMJF01000017.1"/>
</dbReference>
<proteinExistence type="predicted"/>
<name>A0A1D3MIY1_BACMY</name>
<comment type="caution">
    <text evidence="1">The sequence shown here is derived from an EMBL/GenBank/DDBJ whole genome shotgun (WGS) entry which is preliminary data.</text>
</comment>
<dbReference type="AlphaFoldDB" id="A0A1D3MIY1"/>
<dbReference type="Proteomes" id="UP000175835">
    <property type="component" value="Unassembled WGS sequence"/>
</dbReference>
<gene>
    <name evidence="1" type="ORF">BWGOE11_11150</name>
</gene>
<accession>A0A1D3MIY1</accession>